<comment type="caution">
    <text evidence="2">The sequence shown here is derived from an EMBL/GenBank/DDBJ whole genome shotgun (WGS) entry which is preliminary data.</text>
</comment>
<reference evidence="2 3" key="1">
    <citation type="submission" date="2020-08" db="EMBL/GenBank/DDBJ databases">
        <title>Genome public.</title>
        <authorList>
            <person name="Liu C."/>
            <person name="Sun Q."/>
        </authorList>
    </citation>
    <scope>NUCLEOTIDE SEQUENCE [LARGE SCALE GENOMIC DNA]</scope>
    <source>
        <strain evidence="2 3">BX2</strain>
    </source>
</reference>
<dbReference type="Proteomes" id="UP000644010">
    <property type="component" value="Unassembled WGS sequence"/>
</dbReference>
<dbReference type="RefSeq" id="WP_186957801.1">
    <property type="nucleotide sequence ID" value="NZ_JACOOI010000001.1"/>
</dbReference>
<gene>
    <name evidence="2" type="ORF">H8S77_00090</name>
</gene>
<dbReference type="Pfam" id="PF17170">
    <property type="entry name" value="DUF5128"/>
    <property type="match status" value="1"/>
</dbReference>
<feature type="signal peptide" evidence="1">
    <location>
        <begin position="1"/>
        <end position="21"/>
    </location>
</feature>
<dbReference type="Gene3D" id="2.120.10.30">
    <property type="entry name" value="TolB, C-terminal domain"/>
    <property type="match status" value="1"/>
</dbReference>
<keyword evidence="1" id="KW-0732">Signal</keyword>
<name>A0ABR7DV43_9BACT</name>
<dbReference type="PROSITE" id="PS51257">
    <property type="entry name" value="PROKAR_LIPOPROTEIN"/>
    <property type="match status" value="1"/>
</dbReference>
<feature type="chain" id="PRO_5046148153" evidence="1">
    <location>
        <begin position="22"/>
        <end position="370"/>
    </location>
</feature>
<protein>
    <submittedName>
        <fullName evidence="2">6-bladed beta-propeller</fullName>
    </submittedName>
</protein>
<organism evidence="2 3">
    <name type="scientific">Parabacteroides segnis</name>
    <dbReference type="NCBI Taxonomy" id="2763058"/>
    <lineage>
        <taxon>Bacteria</taxon>
        <taxon>Pseudomonadati</taxon>
        <taxon>Bacteroidota</taxon>
        <taxon>Bacteroidia</taxon>
        <taxon>Bacteroidales</taxon>
        <taxon>Tannerellaceae</taxon>
        <taxon>Parabacteroides</taxon>
    </lineage>
</organism>
<proteinExistence type="predicted"/>
<dbReference type="InterPro" id="IPR011042">
    <property type="entry name" value="6-blade_b-propeller_TolB-like"/>
</dbReference>
<accession>A0ABR7DV43</accession>
<dbReference type="EMBL" id="JACOOI010000001">
    <property type="protein sequence ID" value="MBC5641288.1"/>
    <property type="molecule type" value="Genomic_DNA"/>
</dbReference>
<evidence type="ECO:0000256" key="1">
    <source>
        <dbReference type="SAM" id="SignalP"/>
    </source>
</evidence>
<keyword evidence="3" id="KW-1185">Reference proteome</keyword>
<evidence type="ECO:0000313" key="2">
    <source>
        <dbReference type="EMBL" id="MBC5641288.1"/>
    </source>
</evidence>
<sequence>MKKTVLALLSLCLLFSCGLSRNESEEHVYTLNVDEAEKKGFSSMFDSVAYIPLETTEECEIGRISRVLYHNGKYIVADELTNTVFIFTEDGRYYSKIQATGNGPGEYAQMADIAIDKFEEKIKILDAMQVKVVSFDLDGHFTGETKLPVSPSPIRFCQVDRDKYAFDFERSFYEKEWQYNLSVNQEDFTGEISKFIPYDKPLSICFSSRVTLQDVNGEVLFIPLYSPTVYTIESSELKPRYMFDFGDKWVSQEFIDTEWKDAIEFMNKLNNANFVHYFNMLESGSHIYGEFMYGENKYYLLIDKETGHQFLQQGMKDEKYQYEKFSMCCVGNQFVIPLSSVEYNSMSGEKGVQLPEDNNPVLMFATFKKF</sequence>
<evidence type="ECO:0000313" key="3">
    <source>
        <dbReference type="Proteomes" id="UP000644010"/>
    </source>
</evidence>